<evidence type="ECO:0000256" key="4">
    <source>
        <dbReference type="SAM" id="MobiDB-lite"/>
    </source>
</evidence>
<evidence type="ECO:0000313" key="9">
    <source>
        <dbReference type="Proteomes" id="UP000255421"/>
    </source>
</evidence>
<reference evidence="8" key="2">
    <citation type="submission" date="2016-10" db="EMBL/GenBank/DDBJ databases">
        <authorList>
            <person name="Varghese N."/>
            <person name="Submissions S."/>
        </authorList>
    </citation>
    <scope>NUCLEOTIDE SEQUENCE [LARGE SCALE GENOMIC DNA]</scope>
    <source>
        <strain evidence="8">CGMCC 1.12397</strain>
    </source>
</reference>
<feature type="region of interest" description="Disordered" evidence="4">
    <location>
        <begin position="292"/>
        <end position="313"/>
    </location>
</feature>
<evidence type="ECO:0000313" key="8">
    <source>
        <dbReference type="Proteomes" id="UP000199289"/>
    </source>
</evidence>
<proteinExistence type="inferred from homology"/>
<gene>
    <name evidence="6" type="ORF">DWB78_11640</name>
    <name evidence="7" type="ORF">SAMN05216278_0441</name>
</gene>
<evidence type="ECO:0000256" key="2">
    <source>
        <dbReference type="ARBA" id="ARBA00022801"/>
    </source>
</evidence>
<protein>
    <submittedName>
        <fullName evidence="6">Pectin esterase</fullName>
    </submittedName>
    <submittedName>
        <fullName evidence="7">Pectinesterase</fullName>
    </submittedName>
</protein>
<dbReference type="Pfam" id="PF01095">
    <property type="entry name" value="Pectinesterase"/>
    <property type="match status" value="1"/>
</dbReference>
<evidence type="ECO:0000259" key="5">
    <source>
        <dbReference type="Pfam" id="PF01095"/>
    </source>
</evidence>
<dbReference type="InterPro" id="IPR033131">
    <property type="entry name" value="Pectinesterase_Asp_AS"/>
</dbReference>
<keyword evidence="3" id="KW-0063">Aspartyl esterase</keyword>
<dbReference type="PANTHER" id="PTHR31321:SF57">
    <property type="entry name" value="PECTINESTERASE 53-RELATED"/>
    <property type="match status" value="1"/>
</dbReference>
<name>A0A1H0Y6S5_9EURY</name>
<evidence type="ECO:0000313" key="6">
    <source>
        <dbReference type="EMBL" id="RDI72311.1"/>
    </source>
</evidence>
<dbReference type="InterPro" id="IPR000070">
    <property type="entry name" value="Pectinesterase_cat"/>
</dbReference>
<dbReference type="EMBL" id="QQST01000001">
    <property type="protein sequence ID" value="RDI72311.1"/>
    <property type="molecule type" value="Genomic_DNA"/>
</dbReference>
<keyword evidence="2" id="KW-0378">Hydrolase</keyword>
<dbReference type="GO" id="GO:0030599">
    <property type="term" value="F:pectinesterase activity"/>
    <property type="evidence" value="ECO:0007669"/>
    <property type="project" value="InterPro"/>
</dbReference>
<dbReference type="InterPro" id="IPR011050">
    <property type="entry name" value="Pectin_lyase_fold/virulence"/>
</dbReference>
<dbReference type="Gene3D" id="2.160.20.10">
    <property type="entry name" value="Single-stranded right-handed beta-helix, Pectin lyase-like"/>
    <property type="match status" value="1"/>
</dbReference>
<dbReference type="PROSITE" id="PS00503">
    <property type="entry name" value="PECTINESTERASE_2"/>
    <property type="match status" value="1"/>
</dbReference>
<reference evidence="6 9" key="3">
    <citation type="submission" date="2018-07" db="EMBL/GenBank/DDBJ databases">
        <title>Genome sequence of extremly halophilic archaeon Halopelagius longus strain BC12-B1.</title>
        <authorList>
            <person name="Zhang X."/>
        </authorList>
    </citation>
    <scope>NUCLEOTIDE SEQUENCE [LARGE SCALE GENOMIC DNA]</scope>
    <source>
        <strain evidence="6 9">BC12-B1</strain>
    </source>
</reference>
<dbReference type="Proteomes" id="UP000199289">
    <property type="component" value="Unassembled WGS sequence"/>
</dbReference>
<dbReference type="RefSeq" id="WP_092532233.1">
    <property type="nucleotide sequence ID" value="NZ_FNKQ01000001.1"/>
</dbReference>
<evidence type="ECO:0000256" key="1">
    <source>
        <dbReference type="ARBA" id="ARBA00008891"/>
    </source>
</evidence>
<feature type="compositionally biased region" description="Basic residues" evidence="4">
    <location>
        <begin position="303"/>
        <end position="313"/>
    </location>
</feature>
<dbReference type="EMBL" id="FNKQ01000001">
    <property type="protein sequence ID" value="SDQ10884.1"/>
    <property type="molecule type" value="Genomic_DNA"/>
</dbReference>
<organism evidence="7 8">
    <name type="scientific">Halopelagius longus</name>
    <dbReference type="NCBI Taxonomy" id="1236180"/>
    <lineage>
        <taxon>Archaea</taxon>
        <taxon>Methanobacteriati</taxon>
        <taxon>Methanobacteriota</taxon>
        <taxon>Stenosarchaea group</taxon>
        <taxon>Halobacteria</taxon>
        <taxon>Halobacteriales</taxon>
        <taxon>Haloferacaceae</taxon>
    </lineage>
</organism>
<dbReference type="PANTHER" id="PTHR31321">
    <property type="entry name" value="ACYL-COA THIOESTER HYDROLASE YBHC-RELATED"/>
    <property type="match status" value="1"/>
</dbReference>
<keyword evidence="9" id="KW-1185">Reference proteome</keyword>
<accession>A0A1H0Y6S5</accession>
<dbReference type="Proteomes" id="UP000255421">
    <property type="component" value="Unassembled WGS sequence"/>
</dbReference>
<dbReference type="SUPFAM" id="SSF51126">
    <property type="entry name" value="Pectin lyase-like"/>
    <property type="match status" value="1"/>
</dbReference>
<dbReference type="AlphaFoldDB" id="A0A1H0Y6S5"/>
<feature type="domain" description="Pectinesterase catalytic" evidence="5">
    <location>
        <begin position="11"/>
        <end position="297"/>
    </location>
</feature>
<feature type="compositionally biased region" description="Polar residues" evidence="4">
    <location>
        <begin position="293"/>
        <end position="302"/>
    </location>
</feature>
<evidence type="ECO:0000313" key="7">
    <source>
        <dbReference type="EMBL" id="SDQ10884.1"/>
    </source>
</evidence>
<dbReference type="GO" id="GO:0042545">
    <property type="term" value="P:cell wall modification"/>
    <property type="evidence" value="ECO:0007669"/>
    <property type="project" value="InterPro"/>
</dbReference>
<sequence>MGSDDFDGYDYVVDREGDGDYESVQAAIDGAKSFPRERIRILLREGVYDEKVAVHSWNPKITLVGEGAAETILTHDDHFEKIGRGRNSTFFTYTLKVCGNDFRARNLTVRNGAGADAGQAVALHAEADRAEFEHCRFVGNQDTVYAGGECSRQYFRDCHVEGTTDFVFGGATAVFERCDIHSKADSYVTAASTPRNQPFGFVFRDCTLTADPEVSDVYLGRPWRDHAHVAFLRTEMGSHVNPAGWHNWSRPEAEATVTFVEYENRGPGAKRDERVEWAAELTPAEAERYATENVLTGGTSRQSTRRWYRTTTR</sequence>
<evidence type="ECO:0000256" key="3">
    <source>
        <dbReference type="ARBA" id="ARBA00023085"/>
    </source>
</evidence>
<dbReference type="InterPro" id="IPR012334">
    <property type="entry name" value="Pectin_lyas_fold"/>
</dbReference>
<dbReference type="OrthoDB" id="238302at2157"/>
<comment type="similarity">
    <text evidence="1">Belongs to the pectinesterase family.</text>
</comment>
<reference evidence="7" key="1">
    <citation type="submission" date="2016-10" db="EMBL/GenBank/DDBJ databases">
        <authorList>
            <person name="de Groot N.N."/>
        </authorList>
    </citation>
    <scope>NUCLEOTIDE SEQUENCE [LARGE SCALE GENOMIC DNA]</scope>
    <source>
        <strain evidence="7">CGMCC 1.12397</strain>
    </source>
</reference>